<dbReference type="SMART" id="SM00471">
    <property type="entry name" value="HDc"/>
    <property type="match status" value="1"/>
</dbReference>
<proteinExistence type="predicted"/>
<evidence type="ECO:0000313" key="2">
    <source>
        <dbReference type="EMBL" id="GCL35774.1"/>
    </source>
</evidence>
<reference evidence="3" key="1">
    <citation type="submission" date="2019-02" db="EMBL/GenBank/DDBJ databases">
        <title>Draft genome sequence of Sphaerospermopsis reniformis NIES-1949.</title>
        <authorList>
            <person name="Yamaguchi H."/>
            <person name="Suzuki S."/>
            <person name="Kawachi M."/>
        </authorList>
    </citation>
    <scope>NUCLEOTIDE SEQUENCE [LARGE SCALE GENOMIC DNA]</scope>
    <source>
        <strain evidence="3">NIES-1949</strain>
    </source>
</reference>
<dbReference type="EMBL" id="BJCE01000017">
    <property type="protein sequence ID" value="GCL35774.1"/>
    <property type="molecule type" value="Genomic_DNA"/>
</dbReference>
<gene>
    <name evidence="2" type="ORF">SR1949_08730</name>
</gene>
<comment type="caution">
    <text evidence="2">The sequence shown here is derived from an EMBL/GenBank/DDBJ whole genome shotgun (WGS) entry which is preliminary data.</text>
</comment>
<organism evidence="2 3">
    <name type="scientific">Sphaerospermopsis reniformis</name>
    <dbReference type="NCBI Taxonomy" id="531300"/>
    <lineage>
        <taxon>Bacteria</taxon>
        <taxon>Bacillati</taxon>
        <taxon>Cyanobacteriota</taxon>
        <taxon>Cyanophyceae</taxon>
        <taxon>Nostocales</taxon>
        <taxon>Aphanizomenonaceae</taxon>
        <taxon>Sphaerospermopsis</taxon>
    </lineage>
</organism>
<sequence length="191" mass="21825">MNQQNQPLLTEKFTEALVYATHLHGDQVRKISGVPYVSHLLSVAALVLEAGGTEEEAIAALLHDSIEDQGGKSTREEIRQLFGETVVTIIDGCTEWDTPPKPPWQERKQRYLDHLRCASPSVRLVSLADKLHNARSLLADWQQRGDIIWHHFSCGKEKTLWFYQSLLEVYQQTGSDVMTQELERVIKELFE</sequence>
<dbReference type="PANTHER" id="PTHR46246:SF1">
    <property type="entry name" value="GUANOSINE-3',5'-BIS(DIPHOSPHATE) 3'-PYROPHOSPHOHYDROLASE MESH1"/>
    <property type="match status" value="1"/>
</dbReference>
<dbReference type="InterPro" id="IPR003607">
    <property type="entry name" value="HD/PDEase_dom"/>
</dbReference>
<accession>A0A480A0Y6</accession>
<keyword evidence="3" id="KW-1185">Reference proteome</keyword>
<protein>
    <recommendedName>
        <fullName evidence="1">HD/PDEase domain-containing protein</fullName>
    </recommendedName>
</protein>
<feature type="domain" description="HD/PDEase" evidence="1">
    <location>
        <begin position="32"/>
        <end position="143"/>
    </location>
</feature>
<dbReference type="Pfam" id="PF13328">
    <property type="entry name" value="HD_4"/>
    <property type="match status" value="1"/>
</dbReference>
<dbReference type="AlphaFoldDB" id="A0A480A0Y6"/>
<dbReference type="GO" id="GO:0008893">
    <property type="term" value="F:guanosine-3',5'-bis(diphosphate) 3'-diphosphatase activity"/>
    <property type="evidence" value="ECO:0007669"/>
    <property type="project" value="TreeGrafter"/>
</dbReference>
<dbReference type="InterPro" id="IPR052194">
    <property type="entry name" value="MESH1"/>
</dbReference>
<name>A0A480A0Y6_9CYAN</name>
<dbReference type="SUPFAM" id="SSF109604">
    <property type="entry name" value="HD-domain/PDEase-like"/>
    <property type="match status" value="1"/>
</dbReference>
<dbReference type="Proteomes" id="UP000300142">
    <property type="component" value="Unassembled WGS sequence"/>
</dbReference>
<evidence type="ECO:0000313" key="3">
    <source>
        <dbReference type="Proteomes" id="UP000300142"/>
    </source>
</evidence>
<dbReference type="Gene3D" id="1.10.3210.10">
    <property type="entry name" value="Hypothetical protein af1432"/>
    <property type="match status" value="1"/>
</dbReference>
<dbReference type="RefSeq" id="WP_096572918.1">
    <property type="nucleotide sequence ID" value="NZ_BJCE01000017.1"/>
</dbReference>
<dbReference type="PANTHER" id="PTHR46246">
    <property type="entry name" value="GUANOSINE-3',5'-BIS(DIPHOSPHATE) 3'-PYROPHOSPHOHYDROLASE MESH1"/>
    <property type="match status" value="1"/>
</dbReference>
<evidence type="ECO:0000259" key="1">
    <source>
        <dbReference type="SMART" id="SM00471"/>
    </source>
</evidence>